<sequence>MAPKLRRHIPNPSNKAKLNRKFEDERNGSEARQGQSRGRGRPQVPPALAPRTTCYTPPAPCVTSVTHLHVSRAAVFSFFIIKNTAEREPSLRAVVP</sequence>
<protein>
    <submittedName>
        <fullName evidence="2">Uncharacterized protein</fullName>
    </submittedName>
</protein>
<accession>A0A4C1ZAB9</accession>
<dbReference type="Proteomes" id="UP000299102">
    <property type="component" value="Unassembled WGS sequence"/>
</dbReference>
<keyword evidence="3" id="KW-1185">Reference proteome</keyword>
<name>A0A4C1ZAB9_EUMVA</name>
<reference evidence="2 3" key="1">
    <citation type="journal article" date="2019" name="Commun. Biol.">
        <title>The bagworm genome reveals a unique fibroin gene that provides high tensile strength.</title>
        <authorList>
            <person name="Kono N."/>
            <person name="Nakamura H."/>
            <person name="Ohtoshi R."/>
            <person name="Tomita M."/>
            <person name="Numata K."/>
            <person name="Arakawa K."/>
        </authorList>
    </citation>
    <scope>NUCLEOTIDE SEQUENCE [LARGE SCALE GENOMIC DNA]</scope>
</reference>
<dbReference type="EMBL" id="BGZK01001656">
    <property type="protein sequence ID" value="GBP84074.1"/>
    <property type="molecule type" value="Genomic_DNA"/>
</dbReference>
<feature type="compositionally biased region" description="Basic and acidic residues" evidence="1">
    <location>
        <begin position="20"/>
        <end position="29"/>
    </location>
</feature>
<organism evidence="2 3">
    <name type="scientific">Eumeta variegata</name>
    <name type="common">Bagworm moth</name>
    <name type="synonym">Eumeta japonica</name>
    <dbReference type="NCBI Taxonomy" id="151549"/>
    <lineage>
        <taxon>Eukaryota</taxon>
        <taxon>Metazoa</taxon>
        <taxon>Ecdysozoa</taxon>
        <taxon>Arthropoda</taxon>
        <taxon>Hexapoda</taxon>
        <taxon>Insecta</taxon>
        <taxon>Pterygota</taxon>
        <taxon>Neoptera</taxon>
        <taxon>Endopterygota</taxon>
        <taxon>Lepidoptera</taxon>
        <taxon>Glossata</taxon>
        <taxon>Ditrysia</taxon>
        <taxon>Tineoidea</taxon>
        <taxon>Psychidae</taxon>
        <taxon>Oiketicinae</taxon>
        <taxon>Eumeta</taxon>
    </lineage>
</organism>
<evidence type="ECO:0000313" key="2">
    <source>
        <dbReference type="EMBL" id="GBP84074.1"/>
    </source>
</evidence>
<evidence type="ECO:0000313" key="3">
    <source>
        <dbReference type="Proteomes" id="UP000299102"/>
    </source>
</evidence>
<dbReference type="AlphaFoldDB" id="A0A4C1ZAB9"/>
<evidence type="ECO:0000256" key="1">
    <source>
        <dbReference type="SAM" id="MobiDB-lite"/>
    </source>
</evidence>
<proteinExistence type="predicted"/>
<comment type="caution">
    <text evidence="2">The sequence shown here is derived from an EMBL/GenBank/DDBJ whole genome shotgun (WGS) entry which is preliminary data.</text>
</comment>
<gene>
    <name evidence="2" type="ORF">EVAR_67673_1</name>
</gene>
<feature type="region of interest" description="Disordered" evidence="1">
    <location>
        <begin position="1"/>
        <end position="51"/>
    </location>
</feature>